<evidence type="ECO:0000313" key="1">
    <source>
        <dbReference type="EMBL" id="KID49829.1"/>
    </source>
</evidence>
<organism evidence="1 2">
    <name type="scientific">Fusobacterium necrophorum subsp. funduliforme B35</name>
    <dbReference type="NCBI Taxonomy" id="1226633"/>
    <lineage>
        <taxon>Bacteria</taxon>
        <taxon>Fusobacteriati</taxon>
        <taxon>Fusobacteriota</taxon>
        <taxon>Fusobacteriia</taxon>
        <taxon>Fusobacteriales</taxon>
        <taxon>Fusobacteriaceae</taxon>
        <taxon>Fusobacterium</taxon>
    </lineage>
</organism>
<protein>
    <submittedName>
        <fullName evidence="1">Uncharacterized protein</fullName>
    </submittedName>
</protein>
<dbReference type="Proteomes" id="UP000031184">
    <property type="component" value="Unassembled WGS sequence"/>
</dbReference>
<accession>A0A0B4EY14</accession>
<gene>
    <name evidence="1" type="ORF">C095_03370</name>
</gene>
<comment type="caution">
    <text evidence="1">The sequence shown here is derived from an EMBL/GenBank/DDBJ whole genome shotgun (WGS) entry which is preliminary data.</text>
</comment>
<dbReference type="AlphaFoldDB" id="A0A0B4EY14"/>
<dbReference type="PATRIC" id="fig|1226633.4.peg.675"/>
<dbReference type="EMBL" id="AUZI01000011">
    <property type="protein sequence ID" value="KID49829.1"/>
    <property type="molecule type" value="Genomic_DNA"/>
</dbReference>
<name>A0A0B4EY14_9FUSO</name>
<proteinExistence type="predicted"/>
<sequence length="182" mass="21268">MVSENADNNSVVLYAVKALRDVNLTKNAQEYLVKSIVSLSLLYPYLVPILGKYIFEKYKVDANQIQKYANMIYEKYIQKNNYEACSFALLYAIDSNSKIDSIDVEIIKSSQDCILMLMVFIYCKKNNLKSEVKQLKKYAKELEQKGEMDQYWLFVYECLGKLTGEWGTMKKNKVSFLKSEYR</sequence>
<reference evidence="1 2" key="1">
    <citation type="submission" date="2013-08" db="EMBL/GenBank/DDBJ databases">
        <title>An opportunistic ruminal bacterium that causes liver abscesses in cattle.</title>
        <authorList>
            <person name="Benahmed F.H."/>
            <person name="Rasmussen M."/>
            <person name="Harbottle H."/>
            <person name="Soppet D."/>
            <person name="Nagaraja T.G."/>
            <person name="Davidson M."/>
        </authorList>
    </citation>
    <scope>NUCLEOTIDE SEQUENCE [LARGE SCALE GENOMIC DNA]</scope>
    <source>
        <strain evidence="1 2">B35</strain>
    </source>
</reference>
<evidence type="ECO:0000313" key="2">
    <source>
        <dbReference type="Proteomes" id="UP000031184"/>
    </source>
</evidence>